<dbReference type="SMART" id="SM01002">
    <property type="entry name" value="AlaDh_PNT_C"/>
    <property type="match status" value="1"/>
</dbReference>
<dbReference type="RefSeq" id="WP_120040942.1">
    <property type="nucleotide sequence ID" value="NZ_QZFU01000017.1"/>
</dbReference>
<evidence type="ECO:0000256" key="7">
    <source>
        <dbReference type="ARBA" id="ARBA00048202"/>
    </source>
</evidence>
<keyword evidence="3" id="KW-0547">Nucleotide-binding</keyword>
<dbReference type="Pfam" id="PF01262">
    <property type="entry name" value="AlaDh_PNT_C"/>
    <property type="match status" value="1"/>
</dbReference>
<dbReference type="EC" id="7.1.1.1" evidence="2"/>
<dbReference type="InterPro" id="IPR007886">
    <property type="entry name" value="AlaDH/PNT_N"/>
</dbReference>
<dbReference type="GO" id="GO:0006740">
    <property type="term" value="P:NADPH regeneration"/>
    <property type="evidence" value="ECO:0007669"/>
    <property type="project" value="TreeGrafter"/>
</dbReference>
<evidence type="ECO:0000313" key="11">
    <source>
        <dbReference type="Proteomes" id="UP000266677"/>
    </source>
</evidence>
<dbReference type="Proteomes" id="UP000266677">
    <property type="component" value="Unassembled WGS sequence"/>
</dbReference>
<dbReference type="PANTHER" id="PTHR10160">
    <property type="entry name" value="NAD(P) TRANSHYDROGENASE"/>
    <property type="match status" value="1"/>
</dbReference>
<evidence type="ECO:0000256" key="4">
    <source>
        <dbReference type="ARBA" id="ARBA00022857"/>
    </source>
</evidence>
<feature type="domain" description="Alanine dehydrogenase/pyridine nucleotide transhydrogenase N-terminal" evidence="9">
    <location>
        <begin position="4"/>
        <end position="132"/>
    </location>
</feature>
<evidence type="ECO:0000259" key="9">
    <source>
        <dbReference type="SMART" id="SM01003"/>
    </source>
</evidence>
<dbReference type="SUPFAM" id="SSF51735">
    <property type="entry name" value="NAD(P)-binding Rossmann-fold domains"/>
    <property type="match status" value="1"/>
</dbReference>
<comment type="caution">
    <text evidence="10">The sequence shown here is derived from an EMBL/GenBank/DDBJ whole genome shotgun (WGS) entry which is preliminary data.</text>
</comment>
<dbReference type="Pfam" id="PF05222">
    <property type="entry name" value="AlaDh_PNT_N"/>
    <property type="match status" value="1"/>
</dbReference>
<comment type="catalytic activity">
    <reaction evidence="7">
        <text>NAD(+) + NADPH + H(+)(in) = NADH + NADP(+) + H(+)(out)</text>
        <dbReference type="Rhea" id="RHEA:47992"/>
        <dbReference type="ChEBI" id="CHEBI:15378"/>
        <dbReference type="ChEBI" id="CHEBI:57540"/>
        <dbReference type="ChEBI" id="CHEBI:57783"/>
        <dbReference type="ChEBI" id="CHEBI:57945"/>
        <dbReference type="ChEBI" id="CHEBI:58349"/>
        <dbReference type="EC" id="7.1.1.1"/>
    </reaction>
</comment>
<dbReference type="PANTHER" id="PTHR10160:SF19">
    <property type="entry name" value="PROTON-TRANSLOCATING NAD(P)(+) TRANSHYDROGENASE"/>
    <property type="match status" value="1"/>
</dbReference>
<dbReference type="EMBL" id="QZFU01000017">
    <property type="protein sequence ID" value="RJO75853.1"/>
    <property type="molecule type" value="Genomic_DNA"/>
</dbReference>
<keyword evidence="5" id="KW-1278">Translocase</keyword>
<evidence type="ECO:0000256" key="6">
    <source>
        <dbReference type="ARBA" id="ARBA00023027"/>
    </source>
</evidence>
<dbReference type="AlphaFoldDB" id="A0A3A4KC56"/>
<keyword evidence="6" id="KW-0520">NAD</keyword>
<dbReference type="InterPro" id="IPR036291">
    <property type="entry name" value="NAD(P)-bd_dom_sf"/>
</dbReference>
<protein>
    <recommendedName>
        <fullName evidence="2">proton-translocating NAD(P)(+) transhydrogenase</fullName>
        <ecNumber evidence="2">7.1.1.1</ecNumber>
    </recommendedName>
</protein>
<evidence type="ECO:0000259" key="8">
    <source>
        <dbReference type="SMART" id="SM01002"/>
    </source>
</evidence>
<evidence type="ECO:0000256" key="2">
    <source>
        <dbReference type="ARBA" id="ARBA00012943"/>
    </source>
</evidence>
<keyword evidence="4" id="KW-0521">NADP</keyword>
<dbReference type="OrthoDB" id="9804592at2"/>
<dbReference type="GO" id="GO:0005886">
    <property type="term" value="C:plasma membrane"/>
    <property type="evidence" value="ECO:0007669"/>
    <property type="project" value="TreeGrafter"/>
</dbReference>
<dbReference type="SUPFAM" id="SSF52283">
    <property type="entry name" value="Formate/glycerate dehydrogenase catalytic domain-like"/>
    <property type="match status" value="1"/>
</dbReference>
<dbReference type="Gene3D" id="3.40.50.720">
    <property type="entry name" value="NAD(P)-binding Rossmann-like Domain"/>
    <property type="match status" value="2"/>
</dbReference>
<dbReference type="GO" id="GO:0050661">
    <property type="term" value="F:NADP binding"/>
    <property type="evidence" value="ECO:0007669"/>
    <property type="project" value="TreeGrafter"/>
</dbReference>
<accession>A0A3A4KC56</accession>
<keyword evidence="11" id="KW-1185">Reference proteome</keyword>
<name>A0A3A4KC56_9NOCA</name>
<evidence type="ECO:0000256" key="3">
    <source>
        <dbReference type="ARBA" id="ARBA00022741"/>
    </source>
</evidence>
<evidence type="ECO:0000256" key="1">
    <source>
        <dbReference type="ARBA" id="ARBA00003943"/>
    </source>
</evidence>
<dbReference type="SMART" id="SM01003">
    <property type="entry name" value="AlaDh_PNT_N"/>
    <property type="match status" value="1"/>
</dbReference>
<organism evidence="10 11">
    <name type="scientific">Nocardia panacis</name>
    <dbReference type="NCBI Taxonomy" id="2340916"/>
    <lineage>
        <taxon>Bacteria</taxon>
        <taxon>Bacillati</taxon>
        <taxon>Actinomycetota</taxon>
        <taxon>Actinomycetes</taxon>
        <taxon>Mycobacteriales</taxon>
        <taxon>Nocardiaceae</taxon>
        <taxon>Nocardia</taxon>
    </lineage>
</organism>
<reference evidence="10 11" key="1">
    <citation type="submission" date="2018-09" db="EMBL/GenBank/DDBJ databases">
        <title>YIM PH21274 draft genome.</title>
        <authorList>
            <person name="Miao C."/>
        </authorList>
    </citation>
    <scope>NUCLEOTIDE SEQUENCE [LARGE SCALE GENOMIC DNA]</scope>
    <source>
        <strain evidence="10 11">YIM PH 21724</strain>
    </source>
</reference>
<comment type="function">
    <text evidence="1">The transhydrogenation between NADH and NADP is coupled to respiration and ATP hydrolysis and functions as a proton pump across the membrane.</text>
</comment>
<gene>
    <name evidence="10" type="ORF">D5S18_13870</name>
</gene>
<evidence type="ECO:0000256" key="5">
    <source>
        <dbReference type="ARBA" id="ARBA00022967"/>
    </source>
</evidence>
<dbReference type="GO" id="GO:0008750">
    <property type="term" value="F:proton-translocating NAD(P)+ transhydrogenase activity"/>
    <property type="evidence" value="ECO:0007669"/>
    <property type="project" value="UniProtKB-EC"/>
</dbReference>
<evidence type="ECO:0000313" key="10">
    <source>
        <dbReference type="EMBL" id="RJO75853.1"/>
    </source>
</evidence>
<sequence length="309" mass="32446">MIVGVLRETAPAERRVALTPDQVRELGCEVLVERSAGARAGFPDARYRDAGAEIVDRSELLARAELVAWVKPPVYQLDSLRPGAVTLGFQDPMHRAAAIAELSERAIESVGFETVPHHMAEIDALSAMSRIAGSVAYSEGRQLISGADHRNPVRALIIGCGQAGLAAVAEGAKGGDEIIAMGNRPQQARLAAAAGADHFILSGSRCRILTATPDLIICAAVRRGERGPVLLDETVLAALPSGTVIVDLVAKSGGNCAGVVPDRTVMLPNGVIITHRSNYPAARPQEASLAYGAAVAAMIHLRVARRNTP</sequence>
<dbReference type="InterPro" id="IPR007698">
    <property type="entry name" value="AlaDH/PNT_NAD(H)-bd"/>
</dbReference>
<feature type="domain" description="Alanine dehydrogenase/pyridine nucleotide transhydrogenase NAD(H)-binding" evidence="8">
    <location>
        <begin position="136"/>
        <end position="275"/>
    </location>
</feature>
<proteinExistence type="predicted"/>